<dbReference type="Ensembl" id="ENSCSAVT00000013914.1">
    <property type="protein sequence ID" value="ENSCSAVP00000013756.1"/>
    <property type="gene ID" value="ENSCSAVG00000008069.1"/>
</dbReference>
<name>H2Z844_CIOSA</name>
<dbReference type="Gene3D" id="3.40.309.10">
    <property type="entry name" value="Aldehyde Dehydrogenase, Chain A, domain 2"/>
    <property type="match status" value="1"/>
</dbReference>
<proteinExistence type="inferred from homology"/>
<dbReference type="PANTHER" id="PTHR43521:SF1">
    <property type="entry name" value="ALPHA-AMINOADIPIC SEMIALDEHYDE DEHYDROGENASE"/>
    <property type="match status" value="1"/>
</dbReference>
<dbReference type="PANTHER" id="PTHR43521">
    <property type="entry name" value="ALPHA-AMINOADIPIC SEMIALDEHYDE DEHYDROGENASE"/>
    <property type="match status" value="1"/>
</dbReference>
<evidence type="ECO:0000256" key="5">
    <source>
        <dbReference type="ARBA" id="ARBA00024226"/>
    </source>
</evidence>
<keyword evidence="4" id="KW-0520">NAD</keyword>
<reference evidence="10" key="1">
    <citation type="submission" date="2003-08" db="EMBL/GenBank/DDBJ databases">
        <authorList>
            <person name="Birren B."/>
            <person name="Nusbaum C."/>
            <person name="Abebe A."/>
            <person name="Abouelleil A."/>
            <person name="Adekoya E."/>
            <person name="Ait-zahra M."/>
            <person name="Allen N."/>
            <person name="Allen T."/>
            <person name="An P."/>
            <person name="Anderson M."/>
            <person name="Anderson S."/>
            <person name="Arachchi H."/>
            <person name="Armbruster J."/>
            <person name="Bachantsang P."/>
            <person name="Baldwin J."/>
            <person name="Barry A."/>
            <person name="Bayul T."/>
            <person name="Blitshsteyn B."/>
            <person name="Bloom T."/>
            <person name="Blye J."/>
            <person name="Boguslavskiy L."/>
            <person name="Borowsky M."/>
            <person name="Boukhgalter B."/>
            <person name="Brunache A."/>
            <person name="Butler J."/>
            <person name="Calixte N."/>
            <person name="Calvo S."/>
            <person name="Camarata J."/>
            <person name="Campo K."/>
            <person name="Chang J."/>
            <person name="Cheshatsang Y."/>
            <person name="Citroen M."/>
            <person name="Collymore A."/>
            <person name="Considine T."/>
            <person name="Cook A."/>
            <person name="Cooke P."/>
            <person name="Corum B."/>
            <person name="Cuomo C."/>
            <person name="David R."/>
            <person name="Dawoe T."/>
            <person name="Degray S."/>
            <person name="Dodge S."/>
            <person name="Dooley K."/>
            <person name="Dorje P."/>
            <person name="Dorjee K."/>
            <person name="Dorris L."/>
            <person name="Duffey N."/>
            <person name="Dupes A."/>
            <person name="Elkins T."/>
            <person name="Engels R."/>
            <person name="Erickson J."/>
            <person name="Farina A."/>
            <person name="Faro S."/>
            <person name="Ferreira P."/>
            <person name="Fischer H."/>
            <person name="Fitzgerald M."/>
            <person name="Foley K."/>
            <person name="Gage D."/>
            <person name="Galagan J."/>
            <person name="Gearin G."/>
            <person name="Gnerre S."/>
            <person name="Gnirke A."/>
            <person name="Goyette A."/>
            <person name="Graham J."/>
            <person name="Grandbois E."/>
            <person name="Gyaltsen K."/>
            <person name="Hafez N."/>
            <person name="Hagopian D."/>
            <person name="Hagos B."/>
            <person name="Hall J."/>
            <person name="Hatcher B."/>
            <person name="Heller A."/>
            <person name="Higgins H."/>
            <person name="Honan T."/>
            <person name="Horn A."/>
            <person name="Houde N."/>
            <person name="Hughes L."/>
            <person name="Hulme W."/>
            <person name="Husby E."/>
            <person name="Iliev I."/>
            <person name="Jaffe D."/>
            <person name="Jones C."/>
            <person name="Kamal M."/>
            <person name="Kamat A."/>
            <person name="Kamvysselis M."/>
            <person name="Karlsson E."/>
            <person name="Kells C."/>
            <person name="Kieu A."/>
            <person name="Kisner P."/>
            <person name="Kodira C."/>
            <person name="Kulbokas E."/>
            <person name="Labutti K."/>
            <person name="Lama D."/>
            <person name="Landers T."/>
            <person name="Leger J."/>
            <person name="Levine S."/>
            <person name="Lewis D."/>
            <person name="Lewis T."/>
            <person name="Lindblad-toh K."/>
            <person name="Liu X."/>
            <person name="Lokyitsang T."/>
            <person name="Lokyitsang Y."/>
            <person name="Lucien O."/>
            <person name="Lui A."/>
            <person name="Ma L.J."/>
            <person name="Mabbitt R."/>
            <person name="Macdonald J."/>
            <person name="Maclean C."/>
            <person name="Major J."/>
            <person name="Manning J."/>
            <person name="Marabella R."/>
            <person name="Maru K."/>
            <person name="Matthews C."/>
            <person name="Mauceli E."/>
            <person name="Mccarthy M."/>
            <person name="Mcdonough S."/>
            <person name="Mcghee T."/>
            <person name="Meldrim J."/>
            <person name="Meneus L."/>
            <person name="Mesirov J."/>
            <person name="Mihalev A."/>
            <person name="Mihova T."/>
            <person name="Mikkelsen T."/>
            <person name="Mlenga V."/>
            <person name="Moru K."/>
            <person name="Mozes J."/>
            <person name="Mulrain L."/>
            <person name="Munson G."/>
            <person name="Naylor J."/>
            <person name="Newes C."/>
            <person name="Nguyen C."/>
            <person name="Nguyen N."/>
            <person name="Nguyen T."/>
            <person name="Nicol R."/>
            <person name="Nielsen C."/>
            <person name="Nizzari M."/>
            <person name="Norbu C."/>
            <person name="Norbu N."/>
            <person name="O'donnell P."/>
            <person name="Okoawo O."/>
            <person name="O'leary S."/>
            <person name="Omotosho B."/>
            <person name="O'neill K."/>
            <person name="Osman S."/>
            <person name="Parker S."/>
            <person name="Perrin D."/>
            <person name="Phunkhang P."/>
            <person name="Piqani B."/>
            <person name="Purcell S."/>
            <person name="Rachupka T."/>
            <person name="Ramasamy U."/>
            <person name="Rameau R."/>
            <person name="Ray V."/>
            <person name="Raymond C."/>
            <person name="Retta R."/>
            <person name="Richardson S."/>
            <person name="Rise C."/>
            <person name="Rodriguez J."/>
            <person name="Rogers J."/>
            <person name="Rogov P."/>
            <person name="Rutman M."/>
            <person name="Schupbach R."/>
            <person name="Seaman C."/>
            <person name="Settipalli S."/>
            <person name="Sharpe T."/>
            <person name="Sheridan J."/>
            <person name="Sherpa N."/>
            <person name="Shi J."/>
            <person name="Smirnov S."/>
            <person name="Smith C."/>
            <person name="Sougnez C."/>
            <person name="Spencer B."/>
            <person name="Stalker J."/>
            <person name="Stange-thomann N."/>
            <person name="Stavropoulos S."/>
            <person name="Stetson K."/>
            <person name="Stone C."/>
            <person name="Stone S."/>
            <person name="Stubbs M."/>
            <person name="Talamas J."/>
            <person name="Tchuinga P."/>
            <person name="Tenzing P."/>
            <person name="Tesfaye S."/>
            <person name="Theodore J."/>
            <person name="Thoulutsang Y."/>
            <person name="Topham K."/>
            <person name="Towey S."/>
            <person name="Tsamla T."/>
            <person name="Tsomo N."/>
            <person name="Vallee D."/>
            <person name="Vassiliev H."/>
            <person name="Venkataraman V."/>
            <person name="Vinson J."/>
            <person name="Vo A."/>
            <person name="Wade C."/>
            <person name="Wang S."/>
            <person name="Wangchuk T."/>
            <person name="Wangdi T."/>
            <person name="Whittaker C."/>
            <person name="Wilkinson J."/>
            <person name="Wu Y."/>
            <person name="Wyman D."/>
            <person name="Yadav S."/>
            <person name="Yang S."/>
            <person name="Yang X."/>
            <person name="Yeager S."/>
            <person name="Yee E."/>
            <person name="Young G."/>
            <person name="Zainoun J."/>
            <person name="Zembeck L."/>
            <person name="Zimmer A."/>
            <person name="Zody M."/>
            <person name="Lander E."/>
        </authorList>
    </citation>
    <scope>NUCLEOTIDE SEQUENCE [LARGE SCALE GENOMIC DNA]</scope>
</reference>
<dbReference type="FunCoup" id="H2Z844">
    <property type="interactions" value="302"/>
</dbReference>
<dbReference type="FunFam" id="3.40.309.10:FF:000018">
    <property type="entry name" value="Alpha-aminoadipic semialdehyde dehydrogenase"/>
    <property type="match status" value="1"/>
</dbReference>
<accession>H2Z844</accession>
<evidence type="ECO:0000256" key="2">
    <source>
        <dbReference type="ARBA" id="ARBA00011881"/>
    </source>
</evidence>
<dbReference type="InterPro" id="IPR016162">
    <property type="entry name" value="Ald_DH_N"/>
</dbReference>
<dbReference type="InterPro" id="IPR044638">
    <property type="entry name" value="ALDH7A1-like"/>
</dbReference>
<dbReference type="Pfam" id="PF00171">
    <property type="entry name" value="Aldedh"/>
    <property type="match status" value="1"/>
</dbReference>
<evidence type="ECO:0000256" key="1">
    <source>
        <dbReference type="ARBA" id="ARBA00009986"/>
    </source>
</evidence>
<dbReference type="STRING" id="51511.ENSCSAVP00000013756"/>
<dbReference type="eggNOG" id="KOG2453">
    <property type="taxonomic scope" value="Eukaryota"/>
</dbReference>
<dbReference type="AlphaFoldDB" id="H2Z844"/>
<sequence>RSNMLLRFTKGALNRTSYTAKCALSTSTIKSSNLLIDQPKYEWLKELGLKSDNEGVFDGKWKNGSGPVVTSLCPTNNEPIARIATGSLQDYSSVVNNCREAWKVWADIPAPHRGEIVRQIGHALRVKKTLLGNLEALEVGKIAVEGAGEVQEFIDICDYAVGLSRMLPGQVIPSERPGHALLENWNPVGVVGIITAFNFPVAVYGWNTAIALTCGNSVLWKPAPTVNLSTIATQKIMESVLIENDLPPAVCSLICSGADVGEKMSQDPSIDLLSFTGSTPVGKKVGVAVQERFGRKILELGGNNAIIVLEDADLDMVTVGTLFASVGTQGQRCTSARRLILHESVYDTLLNKLKKAYGQVRIGDPLEDGTLYGPMHNQAGVDLFKSTVEEAKRLGGNIECGGNVIEGAGNFVQPTIVSGLPHDCPLILRESFVPVLYAIKFSGDLDSAIQWNNEVDQGLTSSLFTQNLGNIFKWMGPKGSDCGIVNINIPTSGAEIGGAFGGEKHTGGGRESGSDAWKQYMRRSTCTINYSKELPLSQGIKFD</sequence>
<reference evidence="9" key="3">
    <citation type="submission" date="2025-09" db="UniProtKB">
        <authorList>
            <consortium name="Ensembl"/>
        </authorList>
    </citation>
    <scope>IDENTIFICATION</scope>
</reference>
<evidence type="ECO:0000256" key="4">
    <source>
        <dbReference type="ARBA" id="ARBA00023027"/>
    </source>
</evidence>
<feature type="domain" description="Aldehyde dehydrogenase" evidence="8">
    <location>
        <begin position="63"/>
        <end position="524"/>
    </location>
</feature>
<keyword evidence="3 7" id="KW-0560">Oxidoreductase</keyword>
<dbReference type="OMA" id="DAWKVYM"/>
<keyword evidence="10" id="KW-1185">Reference proteome</keyword>
<dbReference type="EC" id="1.2.1.3" evidence="5"/>
<evidence type="ECO:0000313" key="10">
    <source>
        <dbReference type="Proteomes" id="UP000007875"/>
    </source>
</evidence>
<dbReference type="SUPFAM" id="SSF53720">
    <property type="entry name" value="ALDH-like"/>
    <property type="match status" value="1"/>
</dbReference>
<dbReference type="CDD" id="cd07130">
    <property type="entry name" value="ALDH_F7_AASADH"/>
    <property type="match status" value="1"/>
</dbReference>
<dbReference type="InterPro" id="IPR016161">
    <property type="entry name" value="Ald_DH/histidinol_DH"/>
</dbReference>
<protein>
    <recommendedName>
        <fullName evidence="5">aldehyde dehydrogenase (NAD(+))</fullName>
        <ecNumber evidence="5">1.2.1.3</ecNumber>
    </recommendedName>
</protein>
<dbReference type="GO" id="GO:0004029">
    <property type="term" value="F:aldehyde dehydrogenase (NAD+) activity"/>
    <property type="evidence" value="ECO:0007669"/>
    <property type="project" value="UniProtKB-EC"/>
</dbReference>
<evidence type="ECO:0000256" key="3">
    <source>
        <dbReference type="ARBA" id="ARBA00023002"/>
    </source>
</evidence>
<dbReference type="Gene3D" id="3.40.605.10">
    <property type="entry name" value="Aldehyde Dehydrogenase, Chain A, domain 1"/>
    <property type="match status" value="1"/>
</dbReference>
<comment type="similarity">
    <text evidence="1 7">Belongs to the aldehyde dehydrogenase family.</text>
</comment>
<evidence type="ECO:0000313" key="9">
    <source>
        <dbReference type="Ensembl" id="ENSCSAVP00000013756.1"/>
    </source>
</evidence>
<dbReference type="PROSITE" id="PS00687">
    <property type="entry name" value="ALDEHYDE_DEHYDR_GLU"/>
    <property type="match status" value="1"/>
</dbReference>
<evidence type="ECO:0000259" key="8">
    <source>
        <dbReference type="Pfam" id="PF00171"/>
    </source>
</evidence>
<dbReference type="Proteomes" id="UP000007875">
    <property type="component" value="Unassembled WGS sequence"/>
</dbReference>
<reference evidence="9" key="2">
    <citation type="submission" date="2025-08" db="UniProtKB">
        <authorList>
            <consortium name="Ensembl"/>
        </authorList>
    </citation>
    <scope>IDENTIFICATION</scope>
</reference>
<comment type="subunit">
    <text evidence="2">Homotetramer.</text>
</comment>
<evidence type="ECO:0000256" key="6">
    <source>
        <dbReference type="PROSITE-ProRule" id="PRU10007"/>
    </source>
</evidence>
<feature type="active site" evidence="6">
    <location>
        <position position="299"/>
    </location>
</feature>
<dbReference type="InParanoid" id="H2Z844"/>
<organism evidence="9 10">
    <name type="scientific">Ciona savignyi</name>
    <name type="common">Pacific transparent sea squirt</name>
    <dbReference type="NCBI Taxonomy" id="51511"/>
    <lineage>
        <taxon>Eukaryota</taxon>
        <taxon>Metazoa</taxon>
        <taxon>Chordata</taxon>
        <taxon>Tunicata</taxon>
        <taxon>Ascidiacea</taxon>
        <taxon>Phlebobranchia</taxon>
        <taxon>Cionidae</taxon>
        <taxon>Ciona</taxon>
    </lineage>
</organism>
<evidence type="ECO:0000256" key="7">
    <source>
        <dbReference type="RuleBase" id="RU003345"/>
    </source>
</evidence>
<dbReference type="GeneTree" id="ENSGT00940000154938"/>
<dbReference type="InterPro" id="IPR016163">
    <property type="entry name" value="Ald_DH_C"/>
</dbReference>
<dbReference type="InterPro" id="IPR015590">
    <property type="entry name" value="Aldehyde_DH_dom"/>
</dbReference>
<dbReference type="InterPro" id="IPR029510">
    <property type="entry name" value="Ald_DH_CS_GLU"/>
</dbReference>
<dbReference type="HOGENOM" id="CLU_005391_1_2_1"/>